<comment type="caution">
    <text evidence="1">The sequence shown here is derived from an EMBL/GenBank/DDBJ whole genome shotgun (WGS) entry which is preliminary data.</text>
</comment>
<protein>
    <submittedName>
        <fullName evidence="1">Uncharacterized protein</fullName>
    </submittedName>
</protein>
<accession>A0A2V4MKF7</accession>
<evidence type="ECO:0000313" key="2">
    <source>
        <dbReference type="Proteomes" id="UP000248012"/>
    </source>
</evidence>
<proteinExistence type="predicted"/>
<dbReference type="Proteomes" id="UP000248012">
    <property type="component" value="Unassembled WGS sequence"/>
</dbReference>
<sequence length="199" mass="20690">MFRILTRLMMGLLMLGALSFGLRYVPGMQEKIPDIGAVLAQYRVMLSDPGALDYGYAPAGPPATSQAGDAMAQAQALLLGSGADRSERMSGPSDMIPTVGGQGDAMAGIMKMIAGFATAIPAQGTGAQQHPAKPLPAVDSGGVSQLLTSEGRQTMTPAKPQVALTELQKLRMRNFAAQGLGDTVPAKPAHRMKTVTPAR</sequence>
<organism evidence="1 2">
    <name type="scientific">Litorivita pollutaquae</name>
    <dbReference type="NCBI Taxonomy" id="2200892"/>
    <lineage>
        <taxon>Bacteria</taxon>
        <taxon>Pseudomonadati</taxon>
        <taxon>Pseudomonadota</taxon>
        <taxon>Alphaproteobacteria</taxon>
        <taxon>Rhodobacterales</taxon>
        <taxon>Paracoccaceae</taxon>
        <taxon>Litorivita</taxon>
    </lineage>
</organism>
<dbReference type="AlphaFoldDB" id="A0A2V4MKF7"/>
<evidence type="ECO:0000313" key="1">
    <source>
        <dbReference type="EMBL" id="PYC47105.1"/>
    </source>
</evidence>
<dbReference type="EMBL" id="QFVT01000007">
    <property type="protein sequence ID" value="PYC47105.1"/>
    <property type="molecule type" value="Genomic_DNA"/>
</dbReference>
<gene>
    <name evidence="1" type="ORF">DI396_11115</name>
</gene>
<name>A0A2V4MKF7_9RHOB</name>
<keyword evidence="2" id="KW-1185">Reference proteome</keyword>
<reference evidence="1 2" key="1">
    <citation type="submission" date="2018-05" db="EMBL/GenBank/DDBJ databases">
        <title>Oceanovita maritima gen. nov., sp. nov., a marine bacterium in the family Rhodobacteraceae isolated from surface seawater of Lundu port Xiamen, China.</title>
        <authorList>
            <person name="Hetharua B.H."/>
            <person name="Min D."/>
            <person name="Liao H."/>
            <person name="Tian Y."/>
        </authorList>
    </citation>
    <scope>NUCLEOTIDE SEQUENCE [LARGE SCALE GENOMIC DNA]</scope>
    <source>
        <strain evidence="1 2">FSX-11</strain>
    </source>
</reference>